<organism evidence="6">
    <name type="scientific">Soboliphyme baturini</name>
    <dbReference type="NCBI Taxonomy" id="241478"/>
    <lineage>
        <taxon>Eukaryota</taxon>
        <taxon>Metazoa</taxon>
        <taxon>Ecdysozoa</taxon>
        <taxon>Nematoda</taxon>
        <taxon>Enoplea</taxon>
        <taxon>Dorylaimia</taxon>
        <taxon>Dioctophymatida</taxon>
        <taxon>Dioctophymatoidea</taxon>
        <taxon>Soboliphymatidae</taxon>
        <taxon>Soboliphyme</taxon>
    </lineage>
</organism>
<proteinExistence type="inferred from homology"/>
<reference evidence="6" key="1">
    <citation type="submission" date="2016-06" db="UniProtKB">
        <authorList>
            <consortium name="WormBaseParasite"/>
        </authorList>
    </citation>
    <scope>IDENTIFICATION</scope>
</reference>
<dbReference type="PANTHER" id="PTHR13292">
    <property type="entry name" value="AUTOPHAGY-RELATED PROTEIN 101"/>
    <property type="match status" value="1"/>
</dbReference>
<evidence type="ECO:0000313" key="6">
    <source>
        <dbReference type="WBParaSite" id="SBAD_0000468601-mRNA-1"/>
    </source>
</evidence>
<evidence type="ECO:0000256" key="3">
    <source>
        <dbReference type="ARBA" id="ARBA00023006"/>
    </source>
</evidence>
<dbReference type="Proteomes" id="UP000270296">
    <property type="component" value="Unassembled WGS sequence"/>
</dbReference>
<evidence type="ECO:0000313" key="4">
    <source>
        <dbReference type="EMBL" id="VDP04548.1"/>
    </source>
</evidence>
<dbReference type="GO" id="GO:0000407">
    <property type="term" value="C:phagophore assembly site"/>
    <property type="evidence" value="ECO:0007669"/>
    <property type="project" value="TreeGrafter"/>
</dbReference>
<evidence type="ECO:0000256" key="1">
    <source>
        <dbReference type="ARBA" id="ARBA00007130"/>
    </source>
</evidence>
<dbReference type="OrthoDB" id="10259639at2759"/>
<dbReference type="Pfam" id="PF07855">
    <property type="entry name" value="ATG101"/>
    <property type="match status" value="1"/>
</dbReference>
<dbReference type="GO" id="GO:0019901">
    <property type="term" value="F:protein kinase binding"/>
    <property type="evidence" value="ECO:0007669"/>
    <property type="project" value="TreeGrafter"/>
</dbReference>
<comment type="similarity">
    <text evidence="1">Belongs to the ATG101 family.</text>
</comment>
<protein>
    <recommendedName>
        <fullName evidence="2">Autophagy-related protein 101</fullName>
    </recommendedName>
</protein>
<dbReference type="AlphaFoldDB" id="A0A183ILJ9"/>
<dbReference type="EMBL" id="UZAM01008353">
    <property type="protein sequence ID" value="VDP04548.1"/>
    <property type="molecule type" value="Genomic_DNA"/>
</dbReference>
<keyword evidence="3" id="KW-0072">Autophagy</keyword>
<evidence type="ECO:0000313" key="5">
    <source>
        <dbReference type="Proteomes" id="UP000270296"/>
    </source>
</evidence>
<reference evidence="4 5" key="2">
    <citation type="submission" date="2018-11" db="EMBL/GenBank/DDBJ databases">
        <authorList>
            <consortium name="Pathogen Informatics"/>
        </authorList>
    </citation>
    <scope>NUCLEOTIDE SEQUENCE [LARGE SCALE GENOMIC DNA]</scope>
</reference>
<sequence length="227" mass="26069">MNAFSQQYEITVEGRQIEEAVASIVHTLFVHRSLGKFKYKAEGSYYVGTLGTEDVDCSFIDFTYVRLSSEEFTCSVDRQISNFRDLLRQSADHSDQNDHGGCDGQLFVEFYEKRRRNWPFGEESVPWEVWALQVHVVHPTSEHGHQQLRESAAEALSDIVFSICRTVNRSQYLPKMPLQSELSLVFDTSFSDVQPYLHHFKHQTKNTPLVPSLTSAVQKLLRGTLSF</sequence>
<keyword evidence="5" id="KW-1185">Reference proteome</keyword>
<dbReference type="InterPro" id="IPR012445">
    <property type="entry name" value="ATG101"/>
</dbReference>
<dbReference type="PANTHER" id="PTHR13292:SF0">
    <property type="entry name" value="AUTOPHAGY-RELATED PROTEIN 101"/>
    <property type="match status" value="1"/>
</dbReference>
<gene>
    <name evidence="4" type="ORF">SBAD_LOCUS4495</name>
</gene>
<evidence type="ECO:0000256" key="2">
    <source>
        <dbReference type="ARBA" id="ARBA00018874"/>
    </source>
</evidence>
<name>A0A183ILJ9_9BILA</name>
<dbReference type="GO" id="GO:0000045">
    <property type="term" value="P:autophagosome assembly"/>
    <property type="evidence" value="ECO:0007669"/>
    <property type="project" value="TreeGrafter"/>
</dbReference>
<accession>A0A183ILJ9</accession>
<dbReference type="WBParaSite" id="SBAD_0000468601-mRNA-1">
    <property type="protein sequence ID" value="SBAD_0000468601-mRNA-1"/>
    <property type="gene ID" value="SBAD_0000468601"/>
</dbReference>
<dbReference type="GO" id="GO:1990316">
    <property type="term" value="C:Atg1/ULK1 kinase complex"/>
    <property type="evidence" value="ECO:0007669"/>
    <property type="project" value="TreeGrafter"/>
</dbReference>